<dbReference type="GeneID" id="20673853"/>
<accession>W4JRZ3</accession>
<dbReference type="Gene3D" id="2.60.40.10">
    <property type="entry name" value="Immunoglobulins"/>
    <property type="match status" value="1"/>
</dbReference>
<evidence type="ECO:0000259" key="15">
    <source>
        <dbReference type="SMART" id="SM01217"/>
    </source>
</evidence>
<dbReference type="SUPFAM" id="SSF52279">
    <property type="entry name" value="Beta-D-glucan exohydrolase, C-terminal domain"/>
    <property type="match status" value="1"/>
</dbReference>
<dbReference type="InterPro" id="IPR026891">
    <property type="entry name" value="Fn3-like"/>
</dbReference>
<evidence type="ECO:0000313" key="16">
    <source>
        <dbReference type="EMBL" id="ETW76239.1"/>
    </source>
</evidence>
<comment type="catalytic activity">
    <reaction evidence="1">
        <text>Hydrolysis of terminal, non-reducing beta-D-glucosyl residues with release of beta-D-glucose.</text>
        <dbReference type="EC" id="3.2.1.21"/>
    </reaction>
</comment>
<dbReference type="SUPFAM" id="SSF51445">
    <property type="entry name" value="(Trans)glycosidases"/>
    <property type="match status" value="1"/>
</dbReference>
<dbReference type="InterPro" id="IPR002772">
    <property type="entry name" value="Glyco_hydro_3_C"/>
</dbReference>
<dbReference type="AlphaFoldDB" id="W4JRZ3"/>
<protein>
    <recommendedName>
        <fullName evidence="10">Probable beta-glucosidase G</fullName>
        <ecNumber evidence="4">3.2.1.21</ecNumber>
    </recommendedName>
    <alternativeName>
        <fullName evidence="11">Beta-D-glucoside glucohydrolase G</fullName>
    </alternativeName>
    <alternativeName>
        <fullName evidence="12">Cellobiase G</fullName>
    </alternativeName>
    <alternativeName>
        <fullName evidence="13">Gentiobiase G</fullName>
    </alternativeName>
</protein>
<dbReference type="GO" id="GO:0009251">
    <property type="term" value="P:glucan catabolic process"/>
    <property type="evidence" value="ECO:0007669"/>
    <property type="project" value="TreeGrafter"/>
</dbReference>
<dbReference type="EMBL" id="KI925465">
    <property type="protein sequence ID" value="ETW76239.1"/>
    <property type="molecule type" value="Genomic_DNA"/>
</dbReference>
<evidence type="ECO:0000256" key="2">
    <source>
        <dbReference type="ARBA" id="ARBA00004613"/>
    </source>
</evidence>
<dbReference type="Pfam" id="PF00933">
    <property type="entry name" value="Glyco_hydro_3"/>
    <property type="match status" value="1"/>
</dbReference>
<feature type="chain" id="PRO_5004843778" description="Probable beta-glucosidase G" evidence="14">
    <location>
        <begin position="20"/>
        <end position="777"/>
    </location>
</feature>
<dbReference type="Proteomes" id="UP000030671">
    <property type="component" value="Unassembled WGS sequence"/>
</dbReference>
<evidence type="ECO:0000256" key="12">
    <source>
        <dbReference type="ARBA" id="ARBA00041601"/>
    </source>
</evidence>
<evidence type="ECO:0000313" key="17">
    <source>
        <dbReference type="Proteomes" id="UP000030671"/>
    </source>
</evidence>
<evidence type="ECO:0000256" key="11">
    <source>
        <dbReference type="ARBA" id="ARBA00041276"/>
    </source>
</evidence>
<dbReference type="InterPro" id="IPR036962">
    <property type="entry name" value="Glyco_hydro_3_N_sf"/>
</dbReference>
<comment type="similarity">
    <text evidence="3">Belongs to the glycosyl hydrolase 3 family.</text>
</comment>
<evidence type="ECO:0000256" key="6">
    <source>
        <dbReference type="ARBA" id="ARBA00022729"/>
    </source>
</evidence>
<sequence length="777" mass="84093">MRVSPSSLVVASLVPLVLETVPNTTGYGWQTGFKRARAFVSQLTTKEKSQICTGKGVLCQGNILPIPRLNFSGICYGDSDSGIGNTHTLASGFPLGIHAAATWNKDLIRARAYGICSEFRTKGVHVFLGPVAVLSRYVGGGTNFEGFGVDPYLGGIASALTVQGCQATGVQASPKQYLGYDGQNQDRVYCALASIFGQAELRTEMRYFPDSSNIDDKTMHEINVWPFAEAVRANPAVMQVTHFCFSFTLSTRKPLGFSGYVNSDWFALKAGLSGTSPDSLSRLLGDELTSLFSIQCGRDAEGNSIPWSYFGGNLTESVNNGSLPEWRLNDMATRILTPYFGLDQDRGFPDTNLLDGPFENTVDAQRKRHQTLIQDIAAAGTVLLKNEQGTLPLWREKKIAVFGVDAGQNPYGPNSYGYGASGPADDFQWSLPGMGWGTLAGGAGSGSTYYAQLIDPLMALQLKAREQMTTIDWTITPNLTATAAMAQTATKCIVFGSSLSGEGWDRNVTLMHDGDAIINAVADNCAKTIVVIHTVGPVDMEKWADHPNVTAIINAGLPGQESGFALTSILYGEVTPSGRLPYTIAKNVTDYAQPFQIATPQDYPQINYTEGVLIDYRGLQVRNISTRYPFGHGLSYTTFEYKGLEVTKHATLQTALKTKIVWEADAPGGDTNLFETAVGVALTVTNVGTFPGTEIVQLYLQMPEEAENPARILRGFEAVDVPVGQSARVKLYLTRKDISYWSVVQQTWVVPAGRFDVYVGASSQDLRLTGGFDIAAH</sequence>
<dbReference type="HOGENOM" id="CLU_004542_2_1_1"/>
<dbReference type="InParanoid" id="W4JRZ3"/>
<evidence type="ECO:0000256" key="9">
    <source>
        <dbReference type="ARBA" id="ARBA00024983"/>
    </source>
</evidence>
<keyword evidence="7 16" id="KW-0378">Hydrolase</keyword>
<comment type="function">
    <text evidence="9">Beta-glucosidases are one of a number of cellulolytic enzymes involved in the degradation of cellulosic biomass. Catalyzes the last step releasing glucose from the inhibitory cellobiose.</text>
</comment>
<evidence type="ECO:0000256" key="7">
    <source>
        <dbReference type="ARBA" id="ARBA00022801"/>
    </source>
</evidence>
<dbReference type="eggNOG" id="ENOG502QR4D">
    <property type="taxonomic scope" value="Eukaryota"/>
</dbReference>
<gene>
    <name evidence="16" type="primary">gh3.2</name>
    <name evidence="16" type="ORF">HETIRDRAFT_422795</name>
</gene>
<dbReference type="GO" id="GO:0008422">
    <property type="term" value="F:beta-glucosidase activity"/>
    <property type="evidence" value="ECO:0007669"/>
    <property type="project" value="UniProtKB-EC"/>
</dbReference>
<dbReference type="PANTHER" id="PTHR42715:SF12">
    <property type="entry name" value="BETA-GLUCOSIDASE G-RELATED"/>
    <property type="match status" value="1"/>
</dbReference>
<evidence type="ECO:0000256" key="3">
    <source>
        <dbReference type="ARBA" id="ARBA00005336"/>
    </source>
</evidence>
<dbReference type="Pfam" id="PF01915">
    <property type="entry name" value="Glyco_hydro_3_C"/>
    <property type="match status" value="1"/>
</dbReference>
<comment type="subcellular location">
    <subcellularLocation>
        <location evidence="2">Secreted</location>
    </subcellularLocation>
</comment>
<dbReference type="InterPro" id="IPR036881">
    <property type="entry name" value="Glyco_hydro_3_C_sf"/>
</dbReference>
<evidence type="ECO:0000256" key="10">
    <source>
        <dbReference type="ARBA" id="ARBA00039579"/>
    </source>
</evidence>
<dbReference type="SMART" id="SM01217">
    <property type="entry name" value="Fn3_like"/>
    <property type="match status" value="1"/>
</dbReference>
<dbReference type="EC" id="3.2.1.21" evidence="4"/>
<dbReference type="Gene3D" id="3.20.20.300">
    <property type="entry name" value="Glycoside hydrolase, family 3, N-terminal domain"/>
    <property type="match status" value="1"/>
</dbReference>
<feature type="signal peptide" evidence="14">
    <location>
        <begin position="1"/>
        <end position="19"/>
    </location>
</feature>
<dbReference type="KEGG" id="hir:HETIRDRAFT_422795"/>
<dbReference type="InterPro" id="IPR001764">
    <property type="entry name" value="Glyco_hydro_3_N"/>
</dbReference>
<keyword evidence="6 14" id="KW-0732">Signal</keyword>
<evidence type="ECO:0000256" key="4">
    <source>
        <dbReference type="ARBA" id="ARBA00012744"/>
    </source>
</evidence>
<feature type="domain" description="Fibronectin type III-like" evidence="15">
    <location>
        <begin position="694"/>
        <end position="763"/>
    </location>
</feature>
<reference evidence="16 17" key="1">
    <citation type="journal article" date="2012" name="New Phytol.">
        <title>Insight into trade-off between wood decay and parasitism from the genome of a fungal forest pathogen.</title>
        <authorList>
            <person name="Olson A."/>
            <person name="Aerts A."/>
            <person name="Asiegbu F."/>
            <person name="Belbahri L."/>
            <person name="Bouzid O."/>
            <person name="Broberg A."/>
            <person name="Canback B."/>
            <person name="Coutinho P.M."/>
            <person name="Cullen D."/>
            <person name="Dalman K."/>
            <person name="Deflorio G."/>
            <person name="van Diepen L.T."/>
            <person name="Dunand C."/>
            <person name="Duplessis S."/>
            <person name="Durling M."/>
            <person name="Gonthier P."/>
            <person name="Grimwood J."/>
            <person name="Fossdal C.G."/>
            <person name="Hansson D."/>
            <person name="Henrissat B."/>
            <person name="Hietala A."/>
            <person name="Himmelstrand K."/>
            <person name="Hoffmeister D."/>
            <person name="Hogberg N."/>
            <person name="James T.Y."/>
            <person name="Karlsson M."/>
            <person name="Kohler A."/>
            <person name="Kues U."/>
            <person name="Lee Y.H."/>
            <person name="Lin Y.C."/>
            <person name="Lind M."/>
            <person name="Lindquist E."/>
            <person name="Lombard V."/>
            <person name="Lucas S."/>
            <person name="Lunden K."/>
            <person name="Morin E."/>
            <person name="Murat C."/>
            <person name="Park J."/>
            <person name="Raffaello T."/>
            <person name="Rouze P."/>
            <person name="Salamov A."/>
            <person name="Schmutz J."/>
            <person name="Solheim H."/>
            <person name="Stahlberg J."/>
            <person name="Velez H."/>
            <person name="de Vries R.P."/>
            <person name="Wiebenga A."/>
            <person name="Woodward S."/>
            <person name="Yakovlev I."/>
            <person name="Garbelotto M."/>
            <person name="Martin F."/>
            <person name="Grigoriev I.V."/>
            <person name="Stenlid J."/>
        </authorList>
    </citation>
    <scope>NUCLEOTIDE SEQUENCE [LARGE SCALE GENOMIC DNA]</scope>
    <source>
        <strain evidence="16 17">TC 32-1</strain>
    </source>
</reference>
<keyword evidence="17" id="KW-1185">Reference proteome</keyword>
<dbReference type="Pfam" id="PF14310">
    <property type="entry name" value="Fn3-like"/>
    <property type="match status" value="1"/>
</dbReference>
<proteinExistence type="inferred from homology"/>
<dbReference type="OrthoDB" id="416222at2759"/>
<evidence type="ECO:0000256" key="5">
    <source>
        <dbReference type="ARBA" id="ARBA00022525"/>
    </source>
</evidence>
<evidence type="ECO:0000256" key="13">
    <source>
        <dbReference type="ARBA" id="ARBA00041808"/>
    </source>
</evidence>
<evidence type="ECO:0000256" key="8">
    <source>
        <dbReference type="ARBA" id="ARBA00023295"/>
    </source>
</evidence>
<evidence type="ECO:0000256" key="14">
    <source>
        <dbReference type="SAM" id="SignalP"/>
    </source>
</evidence>
<dbReference type="GO" id="GO:0005576">
    <property type="term" value="C:extracellular region"/>
    <property type="evidence" value="ECO:0007669"/>
    <property type="project" value="UniProtKB-SubCell"/>
</dbReference>
<dbReference type="PANTHER" id="PTHR42715">
    <property type="entry name" value="BETA-GLUCOSIDASE"/>
    <property type="match status" value="1"/>
</dbReference>
<dbReference type="PRINTS" id="PR00133">
    <property type="entry name" value="GLHYDRLASE3"/>
</dbReference>
<keyword evidence="5" id="KW-0964">Secreted</keyword>
<dbReference type="RefSeq" id="XP_009552444.1">
    <property type="nucleotide sequence ID" value="XM_009554149.1"/>
</dbReference>
<dbReference type="Gene3D" id="3.40.50.1700">
    <property type="entry name" value="Glycoside hydrolase family 3 C-terminal domain"/>
    <property type="match status" value="1"/>
</dbReference>
<name>W4JRZ3_HETIT</name>
<evidence type="ECO:0000256" key="1">
    <source>
        <dbReference type="ARBA" id="ARBA00000448"/>
    </source>
</evidence>
<dbReference type="InterPro" id="IPR017853">
    <property type="entry name" value="GH"/>
</dbReference>
<dbReference type="InterPro" id="IPR050288">
    <property type="entry name" value="Cellulose_deg_GH3"/>
</dbReference>
<organism evidence="16 17">
    <name type="scientific">Heterobasidion irregulare (strain TC 32-1)</name>
    <dbReference type="NCBI Taxonomy" id="747525"/>
    <lineage>
        <taxon>Eukaryota</taxon>
        <taxon>Fungi</taxon>
        <taxon>Dikarya</taxon>
        <taxon>Basidiomycota</taxon>
        <taxon>Agaricomycotina</taxon>
        <taxon>Agaricomycetes</taxon>
        <taxon>Russulales</taxon>
        <taxon>Bondarzewiaceae</taxon>
        <taxon>Heterobasidion</taxon>
        <taxon>Heterobasidion annosum species complex</taxon>
    </lineage>
</organism>
<dbReference type="InterPro" id="IPR013783">
    <property type="entry name" value="Ig-like_fold"/>
</dbReference>
<keyword evidence="8" id="KW-0326">Glycosidase</keyword>